<dbReference type="KEGG" id="cil:EG358_08405"/>
<dbReference type="OrthoDB" id="662887at2"/>
<organism evidence="2 4">
    <name type="scientific">Chryseobacterium indoltheticum</name>
    <dbReference type="NCBI Taxonomy" id="254"/>
    <lineage>
        <taxon>Bacteria</taxon>
        <taxon>Pseudomonadati</taxon>
        <taxon>Bacteroidota</taxon>
        <taxon>Flavobacteriia</taxon>
        <taxon>Flavobacteriales</taxon>
        <taxon>Weeksellaceae</taxon>
        <taxon>Chryseobacterium group</taxon>
        <taxon>Chryseobacterium</taxon>
    </lineage>
</organism>
<evidence type="ECO:0000313" key="1">
    <source>
        <dbReference type="EMBL" id="SIQ94671.1"/>
    </source>
</evidence>
<evidence type="ECO:0000313" key="3">
    <source>
        <dbReference type="Proteomes" id="UP000185725"/>
    </source>
</evidence>
<keyword evidence="3" id="KW-1185">Reference proteome</keyword>
<accession>A0A381FBQ8</accession>
<dbReference type="Proteomes" id="UP000255231">
    <property type="component" value="Unassembled WGS sequence"/>
</dbReference>
<dbReference type="RefSeq" id="WP_076561631.1">
    <property type="nucleotide sequence ID" value="NZ_CP033929.1"/>
</dbReference>
<evidence type="ECO:0000313" key="4">
    <source>
        <dbReference type="Proteomes" id="UP000255231"/>
    </source>
</evidence>
<gene>
    <name evidence="2" type="ORF">NCTC13560_02296</name>
    <name evidence="1" type="ORF">SAMN05421682_110116</name>
</gene>
<dbReference type="Proteomes" id="UP000185725">
    <property type="component" value="Unassembled WGS sequence"/>
</dbReference>
<dbReference type="GeneID" id="303673717"/>
<dbReference type="AlphaFoldDB" id="A0A381FBQ8"/>
<reference evidence="1 3" key="1">
    <citation type="submission" date="2017-01" db="EMBL/GenBank/DDBJ databases">
        <authorList>
            <person name="Varghese N."/>
            <person name="Submissions S."/>
        </authorList>
    </citation>
    <scope>NUCLEOTIDE SEQUENCE [LARGE SCALE GENOMIC DNA]</scope>
    <source>
        <strain evidence="1 3">ATCC 27950</strain>
    </source>
</reference>
<dbReference type="EMBL" id="UFVS01000001">
    <property type="protein sequence ID" value="SUX43967.1"/>
    <property type="molecule type" value="Genomic_DNA"/>
</dbReference>
<protein>
    <recommendedName>
        <fullName evidence="5">ApeA N-terminal domain-containing protein</fullName>
    </recommendedName>
</protein>
<proteinExistence type="predicted"/>
<dbReference type="EMBL" id="FTMF01000010">
    <property type="protein sequence ID" value="SIQ94671.1"/>
    <property type="molecule type" value="Genomic_DNA"/>
</dbReference>
<name>A0A381FBQ8_9FLAO</name>
<evidence type="ECO:0000313" key="2">
    <source>
        <dbReference type="EMBL" id="SUX43967.1"/>
    </source>
</evidence>
<evidence type="ECO:0008006" key="5">
    <source>
        <dbReference type="Google" id="ProtNLM"/>
    </source>
</evidence>
<reference evidence="2 4" key="2">
    <citation type="submission" date="2018-06" db="EMBL/GenBank/DDBJ databases">
        <authorList>
            <consortium name="Pathogen Informatics"/>
            <person name="Doyle S."/>
        </authorList>
    </citation>
    <scope>NUCLEOTIDE SEQUENCE [LARGE SCALE GENOMIC DNA]</scope>
    <source>
        <strain evidence="2 4">NCTC13560</strain>
    </source>
</reference>
<sequence>MSASTIRIENKKNFESELQFIEKICSLSKYELKIIDNDEDAAYFSRGSKTFNFEREAIFEQREKDENKISFILNNIVLVSKKFGNTSSSNNIKVDKYIDFKTTIELKEFHSEGFKTNSIFKAFFKVGLNEINTFHNEFETITHVRDEVEYFYDCLRIKIKETEYDVTQLKSNNEGYYIIESLQKQNYEEFSKGCFSIQQAIGFINCLMIGDEKFVFDGCGGFYYTNNIRPMIKGMYRPIITNPYSCLEIDRKTANILYKKHELTRVSLQNLSKLVHKIHMEPEFSIAILVILEATSTKSLLIIPSSFAVIIEQLSKHFSIEESGLERPINNKKLQEKIITELNIVIDDNSDSLTSDTILKLKRRLNEINKPFNKAHLTNNEKLTRPFEQIGIDLSLHDITIIEHRNDLLHGNILIKKDNIVRDESTTNLYLSYVSAKLFTLISKLIFKSVGYSGYVYNQSKYLEKYMAIETEEKYFEKI</sequence>